<dbReference type="RefSeq" id="WP_069570584.1">
    <property type="nucleotide sequence ID" value="NZ_CP017157.1"/>
</dbReference>
<name>A0A1D7VNX1_9ACTN</name>
<evidence type="ECO:0000313" key="2">
    <source>
        <dbReference type="EMBL" id="AOP48456.1"/>
    </source>
</evidence>
<proteinExistence type="predicted"/>
<evidence type="ECO:0000313" key="3">
    <source>
        <dbReference type="Proteomes" id="UP000094094"/>
    </source>
</evidence>
<feature type="compositionally biased region" description="Pro residues" evidence="1">
    <location>
        <begin position="1"/>
        <end position="12"/>
    </location>
</feature>
<dbReference type="AlphaFoldDB" id="A0A1D7VNX1"/>
<reference evidence="2 3" key="1">
    <citation type="submission" date="2016-09" db="EMBL/GenBank/DDBJ databases">
        <title>Complete genome sequencing of Streptomyces lydicus 103 and metabolic pathways analysis of antibiotic biosynthesis.</title>
        <authorList>
            <person name="Jia N."/>
            <person name="Ding M.-Z."/>
            <person name="Gao F."/>
            <person name="Yuan Y.-J."/>
        </authorList>
    </citation>
    <scope>NUCLEOTIDE SEQUENCE [LARGE SCALE GENOMIC DNA]</scope>
    <source>
        <strain evidence="2 3">103</strain>
    </source>
</reference>
<evidence type="ECO:0000256" key="1">
    <source>
        <dbReference type="SAM" id="MobiDB-lite"/>
    </source>
</evidence>
<organism evidence="2 3">
    <name type="scientific">Streptomyces lydicus</name>
    <dbReference type="NCBI Taxonomy" id="47763"/>
    <lineage>
        <taxon>Bacteria</taxon>
        <taxon>Bacillati</taxon>
        <taxon>Actinomycetota</taxon>
        <taxon>Actinomycetes</taxon>
        <taxon>Kitasatosporales</taxon>
        <taxon>Streptomycetaceae</taxon>
        <taxon>Streptomyces</taxon>
    </lineage>
</organism>
<dbReference type="EMBL" id="CP017157">
    <property type="protein sequence ID" value="AOP48456.1"/>
    <property type="molecule type" value="Genomic_DNA"/>
</dbReference>
<dbReference type="KEGG" id="slc:SL103_21425"/>
<gene>
    <name evidence="2" type="ORF">SL103_21425</name>
</gene>
<protein>
    <submittedName>
        <fullName evidence="2">Uncharacterized protein</fullName>
    </submittedName>
</protein>
<feature type="compositionally biased region" description="Basic and acidic residues" evidence="1">
    <location>
        <begin position="43"/>
        <end position="68"/>
    </location>
</feature>
<sequence>MSPHCPTPPPYGATPIPVLAPPRAEDRLSTLAFPVDSLLPPPRPEDRLPLEARTEDRPLLPPGPEERLQGPVALPGRGRPDLPAALAAAGVAPSAGDQAALAELAGLGDTTVRAVIGWIEAAARASWSRPRAV</sequence>
<feature type="region of interest" description="Disordered" evidence="1">
    <location>
        <begin position="1"/>
        <end position="79"/>
    </location>
</feature>
<keyword evidence="3" id="KW-1185">Reference proteome</keyword>
<dbReference type="Proteomes" id="UP000094094">
    <property type="component" value="Chromosome"/>
</dbReference>
<accession>A0A1D7VNX1</accession>